<comment type="catalytic activity">
    <reaction evidence="7">
        <text>2 R'C(R)SH + O2 = R'C(R)S-S(R)CR' + H2O2</text>
        <dbReference type="Rhea" id="RHEA:17357"/>
        <dbReference type="ChEBI" id="CHEBI:15379"/>
        <dbReference type="ChEBI" id="CHEBI:16240"/>
        <dbReference type="ChEBI" id="CHEBI:16520"/>
        <dbReference type="ChEBI" id="CHEBI:17412"/>
        <dbReference type="EC" id="1.8.3.2"/>
    </reaction>
</comment>
<dbReference type="EC" id="1.8.3.2" evidence="7"/>
<dbReference type="InterPro" id="IPR036291">
    <property type="entry name" value="NAD(P)-bd_dom_sf"/>
</dbReference>
<evidence type="ECO:0000313" key="10">
    <source>
        <dbReference type="EMBL" id="CAK9028606.1"/>
    </source>
</evidence>
<dbReference type="Pfam" id="PF04777">
    <property type="entry name" value="Evr1_Alr"/>
    <property type="match status" value="1"/>
</dbReference>
<comment type="caution">
    <text evidence="10">The sequence shown here is derived from an EMBL/GenBank/DDBJ whole genome shotgun (WGS) entry which is preliminary data.</text>
</comment>
<dbReference type="PANTHER" id="PTHR43060:SF15">
    <property type="entry name" value="3-HYDROXYISOBUTYRATE DEHYDROGENASE-LIKE 1, MITOCHONDRIAL-RELATED"/>
    <property type="match status" value="1"/>
</dbReference>
<proteinExistence type="inferred from homology"/>
<reference evidence="10 11" key="1">
    <citation type="submission" date="2024-02" db="EMBL/GenBank/DDBJ databases">
        <authorList>
            <person name="Chen Y."/>
            <person name="Shah S."/>
            <person name="Dougan E. K."/>
            <person name="Thang M."/>
            <person name="Chan C."/>
        </authorList>
    </citation>
    <scope>NUCLEOTIDE SEQUENCE [LARGE SCALE GENOMIC DNA]</scope>
</reference>
<evidence type="ECO:0000256" key="7">
    <source>
        <dbReference type="RuleBase" id="RU371123"/>
    </source>
</evidence>
<dbReference type="Proteomes" id="UP001642464">
    <property type="component" value="Unassembled WGS sequence"/>
</dbReference>
<dbReference type="SUPFAM" id="SSF69000">
    <property type="entry name" value="FAD-dependent thiol oxidase"/>
    <property type="match status" value="1"/>
</dbReference>
<name>A0ABP0KNZ6_9DINO</name>
<accession>A0ABP0KNZ6</accession>
<feature type="domain" description="ERV/ALR sulfhydryl oxidase" evidence="9">
    <location>
        <begin position="472"/>
        <end position="585"/>
    </location>
</feature>
<dbReference type="Pfam" id="PF14833">
    <property type="entry name" value="NAD_binding_11"/>
    <property type="match status" value="1"/>
</dbReference>
<keyword evidence="6" id="KW-1015">Disulfide bond</keyword>
<evidence type="ECO:0000256" key="5">
    <source>
        <dbReference type="ARBA" id="ARBA00023002"/>
    </source>
</evidence>
<dbReference type="InterPro" id="IPR013328">
    <property type="entry name" value="6PGD_dom2"/>
</dbReference>
<protein>
    <recommendedName>
        <fullName evidence="7">Sulfhydryl oxidase</fullName>
        <ecNumber evidence="7">1.8.3.2</ecNumber>
    </recommendedName>
</protein>
<dbReference type="Gene3D" id="1.10.1040.10">
    <property type="entry name" value="N-(1-d-carboxylethyl)-l-norvaline Dehydrogenase, domain 2"/>
    <property type="match status" value="1"/>
</dbReference>
<dbReference type="PROSITE" id="PS51324">
    <property type="entry name" value="ERV_ALR"/>
    <property type="match status" value="1"/>
</dbReference>
<evidence type="ECO:0000256" key="2">
    <source>
        <dbReference type="ARBA" id="ARBA00009080"/>
    </source>
</evidence>
<organism evidence="10 11">
    <name type="scientific">Durusdinium trenchii</name>
    <dbReference type="NCBI Taxonomy" id="1381693"/>
    <lineage>
        <taxon>Eukaryota</taxon>
        <taxon>Sar</taxon>
        <taxon>Alveolata</taxon>
        <taxon>Dinophyceae</taxon>
        <taxon>Suessiales</taxon>
        <taxon>Symbiodiniaceae</taxon>
        <taxon>Durusdinium</taxon>
    </lineage>
</organism>
<keyword evidence="3 7" id="KW-0285">Flavoprotein</keyword>
<evidence type="ECO:0000259" key="9">
    <source>
        <dbReference type="PROSITE" id="PS51324"/>
    </source>
</evidence>
<dbReference type="InterPro" id="IPR036774">
    <property type="entry name" value="ERV/ALR_sulphydryl_oxid_sf"/>
</dbReference>
<evidence type="ECO:0000256" key="8">
    <source>
        <dbReference type="SAM" id="MobiDB-lite"/>
    </source>
</evidence>
<dbReference type="Pfam" id="PF03446">
    <property type="entry name" value="NAD_binding_2"/>
    <property type="match status" value="1"/>
</dbReference>
<dbReference type="InterPro" id="IPR029154">
    <property type="entry name" value="HIBADH-like_NADP-bd"/>
</dbReference>
<dbReference type="SUPFAM" id="SSF51735">
    <property type="entry name" value="NAD(P)-binding Rossmann-fold domains"/>
    <property type="match status" value="1"/>
</dbReference>
<keyword evidence="11" id="KW-1185">Reference proteome</keyword>
<sequence>MVTAAGVGFVGLGQMGSGMATNLIAHLRPQGAPLVLFDLCRAACERVAAPVRVSPAVVDVASGMEDLAAQCQLILLCLPDGVAVRDATEAMAPHLQPGSLVVDHSTTSPQVARNMEALLGQRGVRFLDAPVTGAPARAQKGTLTAMVGGCKQNLEEARPVLETFTSKIVHMGASGNGQLAKAMNNCLYNISCAATAEMLSFAAKAELPLEEFMEVVSSGTGQSFGFDQWAPHILQRQFEAPKYGFPMGSAFKDFETLNAAVLQQGLDLPPVLAAAEATYREALAQGLGDQHKGPEGYEGTSVLRIYAIGAMVKVMEQKMGVKCSAKRAIIDRIIKGPKAIDDLEFQFFKLRTVEGSPVPSKAAPWQDMLKGSFLELPELVFEGPRPCLGRPPKICRQKCSRFKFEKVKDLAEGNVTLGKLVDVSDAPDQCIGRLYRRKWFFWSEDLGKGLVPCSEASLYQNVVFGPDNETFCPQDRSHRCLDVDFRLHFEDFPFVAVKENRDMRAKNFSPAGALQIFQRAVQLFWRCHECRVRFEAYKLDEDEVKAPCQASLWLWSVHNAINGRLSDGHSQDSPWPGPGRSPSHWPQRSLCPDCYSKEGKPRPDRLCHFLWNDFYRSWVNVAEKVHSTSNFTEKDAVVEGQVGLIPQLQRWQVAVIGSVIVLVAQGFRFRHEGQHRSRSGWHLLSTEES</sequence>
<dbReference type="Gene3D" id="3.40.50.720">
    <property type="entry name" value="NAD(P)-binding Rossmann-like Domain"/>
    <property type="match status" value="1"/>
</dbReference>
<dbReference type="SUPFAM" id="SSF48179">
    <property type="entry name" value="6-phosphogluconate dehydrogenase C-terminal domain-like"/>
    <property type="match status" value="1"/>
</dbReference>
<dbReference type="PANTHER" id="PTHR43060">
    <property type="entry name" value="3-HYDROXYISOBUTYRATE DEHYDROGENASE-LIKE 1, MITOCHONDRIAL-RELATED"/>
    <property type="match status" value="1"/>
</dbReference>
<dbReference type="PROSITE" id="PS00895">
    <property type="entry name" value="3_HYDROXYISOBUT_DH"/>
    <property type="match status" value="1"/>
</dbReference>
<dbReference type="InterPro" id="IPR006115">
    <property type="entry name" value="6PGDH_NADP-bd"/>
</dbReference>
<evidence type="ECO:0000256" key="1">
    <source>
        <dbReference type="ARBA" id="ARBA00001974"/>
    </source>
</evidence>
<dbReference type="InterPro" id="IPR002204">
    <property type="entry name" value="3-OH-isobutyrate_DH-rel_CS"/>
</dbReference>
<comment type="cofactor">
    <cofactor evidence="1 7">
        <name>FAD</name>
        <dbReference type="ChEBI" id="CHEBI:57692"/>
    </cofactor>
</comment>
<dbReference type="EMBL" id="CAXAMM010012336">
    <property type="protein sequence ID" value="CAK9028606.1"/>
    <property type="molecule type" value="Genomic_DNA"/>
</dbReference>
<keyword evidence="4 7" id="KW-0274">FAD</keyword>
<gene>
    <name evidence="10" type="ORF">SCF082_LOCUS18434</name>
</gene>
<evidence type="ECO:0000256" key="6">
    <source>
        <dbReference type="ARBA" id="ARBA00023157"/>
    </source>
</evidence>
<evidence type="ECO:0000256" key="4">
    <source>
        <dbReference type="ARBA" id="ARBA00022827"/>
    </source>
</evidence>
<comment type="similarity">
    <text evidence="2">Belongs to the HIBADH-related family.</text>
</comment>
<evidence type="ECO:0000313" key="11">
    <source>
        <dbReference type="Proteomes" id="UP001642464"/>
    </source>
</evidence>
<dbReference type="InterPro" id="IPR008927">
    <property type="entry name" value="6-PGluconate_DH-like_C_sf"/>
</dbReference>
<evidence type="ECO:0000256" key="3">
    <source>
        <dbReference type="ARBA" id="ARBA00022630"/>
    </source>
</evidence>
<feature type="region of interest" description="Disordered" evidence="8">
    <location>
        <begin position="567"/>
        <end position="586"/>
    </location>
</feature>
<keyword evidence="5 7" id="KW-0560">Oxidoreductase</keyword>
<dbReference type="Gene3D" id="1.20.120.310">
    <property type="entry name" value="ERV/ALR sulfhydryl oxidase domain"/>
    <property type="match status" value="1"/>
</dbReference>
<dbReference type="InterPro" id="IPR017905">
    <property type="entry name" value="ERV/ALR_sulphydryl_oxidase"/>
</dbReference>